<dbReference type="Pfam" id="PF20153">
    <property type="entry name" value="DUF6535"/>
    <property type="match status" value="1"/>
</dbReference>
<comment type="caution">
    <text evidence="3">The sequence shown here is derived from an EMBL/GenBank/DDBJ whole genome shotgun (WGS) entry which is preliminary data.</text>
</comment>
<protein>
    <recommendedName>
        <fullName evidence="2">DUF6535 domain-containing protein</fullName>
    </recommendedName>
</protein>
<feature type="non-terminal residue" evidence="3">
    <location>
        <position position="1"/>
    </location>
</feature>
<dbReference type="EMBL" id="JADNRY010000154">
    <property type="protein sequence ID" value="KAF9063093.1"/>
    <property type="molecule type" value="Genomic_DNA"/>
</dbReference>
<dbReference type="OrthoDB" id="3219854at2759"/>
<feature type="transmembrane region" description="Helical" evidence="1">
    <location>
        <begin position="119"/>
        <end position="142"/>
    </location>
</feature>
<organism evidence="3 4">
    <name type="scientific">Rhodocollybia butyracea</name>
    <dbReference type="NCBI Taxonomy" id="206335"/>
    <lineage>
        <taxon>Eukaryota</taxon>
        <taxon>Fungi</taxon>
        <taxon>Dikarya</taxon>
        <taxon>Basidiomycota</taxon>
        <taxon>Agaricomycotina</taxon>
        <taxon>Agaricomycetes</taxon>
        <taxon>Agaricomycetidae</taxon>
        <taxon>Agaricales</taxon>
        <taxon>Marasmiineae</taxon>
        <taxon>Omphalotaceae</taxon>
        <taxon>Rhodocollybia</taxon>
    </lineage>
</organism>
<dbReference type="Proteomes" id="UP000772434">
    <property type="component" value="Unassembled WGS sequence"/>
</dbReference>
<accession>A0A9P5U2X8</accession>
<dbReference type="AlphaFoldDB" id="A0A9P5U2X8"/>
<sequence>DDYEQRFPEDPMGEETGMNARVWRTYLAESAEFDANMVGEARDGLDAMLVFAGLFSAVAASFLVQNLQDLQTDFTQVTANLLSEQIAVQRAFADGRPLSTVSASQLNPTSSSAPDIRVIWANALWVVSLVLALVVALAAVLVKQWLHRYLAFRSGPPGERSYIRHYRYTGMERWQVQNIIGSLPVIMHISLGFFLLGLVIFL</sequence>
<evidence type="ECO:0000256" key="1">
    <source>
        <dbReference type="SAM" id="Phobius"/>
    </source>
</evidence>
<feature type="domain" description="DUF6535" evidence="2">
    <location>
        <begin position="23"/>
        <end position="202"/>
    </location>
</feature>
<feature type="transmembrane region" description="Helical" evidence="1">
    <location>
        <begin position="45"/>
        <end position="64"/>
    </location>
</feature>
<reference evidence="3" key="1">
    <citation type="submission" date="2020-11" db="EMBL/GenBank/DDBJ databases">
        <authorList>
            <consortium name="DOE Joint Genome Institute"/>
            <person name="Ahrendt S."/>
            <person name="Riley R."/>
            <person name="Andreopoulos W."/>
            <person name="Labutti K."/>
            <person name="Pangilinan J."/>
            <person name="Ruiz-Duenas F.J."/>
            <person name="Barrasa J.M."/>
            <person name="Sanchez-Garcia M."/>
            <person name="Camarero S."/>
            <person name="Miyauchi S."/>
            <person name="Serrano A."/>
            <person name="Linde D."/>
            <person name="Babiker R."/>
            <person name="Drula E."/>
            <person name="Ayuso-Fernandez I."/>
            <person name="Pacheco R."/>
            <person name="Padilla G."/>
            <person name="Ferreira P."/>
            <person name="Barriuso J."/>
            <person name="Kellner H."/>
            <person name="Castanera R."/>
            <person name="Alfaro M."/>
            <person name="Ramirez L."/>
            <person name="Pisabarro A.G."/>
            <person name="Kuo A."/>
            <person name="Tritt A."/>
            <person name="Lipzen A."/>
            <person name="He G."/>
            <person name="Yan M."/>
            <person name="Ng V."/>
            <person name="Cullen D."/>
            <person name="Martin F."/>
            <person name="Rosso M.-N."/>
            <person name="Henrissat B."/>
            <person name="Hibbett D."/>
            <person name="Martinez A.T."/>
            <person name="Grigoriev I.V."/>
        </authorList>
    </citation>
    <scope>NUCLEOTIDE SEQUENCE</scope>
    <source>
        <strain evidence="3">AH 40177</strain>
    </source>
</reference>
<keyword evidence="1" id="KW-0472">Membrane</keyword>
<keyword evidence="1" id="KW-0812">Transmembrane</keyword>
<keyword evidence="4" id="KW-1185">Reference proteome</keyword>
<gene>
    <name evidence="3" type="ORF">BDP27DRAFT_1176073</name>
</gene>
<evidence type="ECO:0000313" key="3">
    <source>
        <dbReference type="EMBL" id="KAF9063093.1"/>
    </source>
</evidence>
<proteinExistence type="predicted"/>
<evidence type="ECO:0000259" key="2">
    <source>
        <dbReference type="Pfam" id="PF20153"/>
    </source>
</evidence>
<feature type="transmembrane region" description="Helical" evidence="1">
    <location>
        <begin position="179"/>
        <end position="201"/>
    </location>
</feature>
<name>A0A9P5U2X8_9AGAR</name>
<dbReference type="InterPro" id="IPR045338">
    <property type="entry name" value="DUF6535"/>
</dbReference>
<keyword evidence="1" id="KW-1133">Transmembrane helix</keyword>
<feature type="non-terminal residue" evidence="3">
    <location>
        <position position="202"/>
    </location>
</feature>
<evidence type="ECO:0000313" key="4">
    <source>
        <dbReference type="Proteomes" id="UP000772434"/>
    </source>
</evidence>